<keyword evidence="10 11" id="KW-0100">Branched-chain amino acid biosynthesis</keyword>
<dbReference type="GO" id="GO:0050660">
    <property type="term" value="F:flavin adenine dinucleotide binding"/>
    <property type="evidence" value="ECO:0007669"/>
    <property type="project" value="InterPro"/>
</dbReference>
<dbReference type="InterPro" id="IPR012000">
    <property type="entry name" value="Thiamin_PyroP_enz_cen_dom"/>
</dbReference>
<dbReference type="GO" id="GO:0009099">
    <property type="term" value="P:L-valine biosynthetic process"/>
    <property type="evidence" value="ECO:0007669"/>
    <property type="project" value="UniProtKB-UniPathway"/>
</dbReference>
<keyword evidence="6 11" id="KW-0808">Transferase</keyword>
<dbReference type="InterPro" id="IPR045229">
    <property type="entry name" value="TPP_enz"/>
</dbReference>
<dbReference type="Gene3D" id="3.40.50.970">
    <property type="match status" value="2"/>
</dbReference>
<dbReference type="SUPFAM" id="SSF52467">
    <property type="entry name" value="DHS-like NAD/FAD-binding domain"/>
    <property type="match status" value="1"/>
</dbReference>
<dbReference type="CDD" id="cd02015">
    <property type="entry name" value="TPP_AHAS"/>
    <property type="match status" value="1"/>
</dbReference>
<gene>
    <name evidence="15" type="primary">ilvB</name>
    <name evidence="15" type="ORF">BWY73_00933</name>
</gene>
<keyword evidence="5 11" id="KW-0028">Amino-acid biosynthesis</keyword>
<feature type="domain" description="Thiamine pyrophosphate enzyme TPP-binding" evidence="13">
    <location>
        <begin position="383"/>
        <end position="531"/>
    </location>
</feature>
<comment type="pathway">
    <text evidence="1 11">Amino-acid biosynthesis; L-isoleucine biosynthesis; L-isoleucine from 2-oxobutanoate: step 1/4.</text>
</comment>
<comment type="caution">
    <text evidence="15">The sequence shown here is derived from an EMBL/GenBank/DDBJ whole genome shotgun (WGS) entry which is preliminary data.</text>
</comment>
<dbReference type="Proteomes" id="UP000485484">
    <property type="component" value="Unassembled WGS sequence"/>
</dbReference>
<dbReference type="InterPro" id="IPR011766">
    <property type="entry name" value="TPP_enzyme_TPP-bd"/>
</dbReference>
<organism evidence="15">
    <name type="scientific">candidate division TA06 bacterium ADurb.Bin417</name>
    <dbReference type="NCBI Taxonomy" id="1852828"/>
    <lineage>
        <taxon>Bacteria</taxon>
        <taxon>Bacteria division TA06</taxon>
    </lineage>
</organism>
<sequence>MKKKLTGAQIVLEALKKEGIQHIFGIPGGVLIPLMDALYDEPEIKFMLTRHEQAAAHMADGFARATGRPAVCLATSGPGATNLVTGIATAHMDSIPMVAITGQVATSLIGNDAFQEVDITGITRPITKNNYLVKDVRELAQVFREAFYVAASGRPGPVLIDIPVDVQKASAEFDYPKEIELRSYKPKYEGHPIQIKKALELIAHSSRPIIYAGGGVVRSRASAELTEFARMTGIPVILTLMGLGGFPAGDELFCGMPGMHGTVYANHSLMETDLIIAVGARFDDRVTGKVDTFAPHARIIHIDIDSSSIGKNVRVDVPIVGDIKHVMRQMLLEAPKASCAPWRERIAEWKRKYPLEYKRDDKLHPQFIIEEINRLTGGEATEVGQHQMWVAQFYRFKEPDLLITSGGLGTMGFGFPAAIGAQIGRPDKVVFDIAGDGSFQMNIQELTTAVENRIPVKVAVLNNCHLGMVRQWQELFYNKRYSGTFLSPCTDFAAIAGAFGARGCRVSRPEEVAPALEASLKEKEVPFVIDFRIEPDEKVFPMVPAGASLDEMLSGIS</sequence>
<keyword evidence="7 11" id="KW-0479">Metal-binding</keyword>
<dbReference type="GO" id="GO:0009097">
    <property type="term" value="P:isoleucine biosynthetic process"/>
    <property type="evidence" value="ECO:0007669"/>
    <property type="project" value="UniProtKB-UniPathway"/>
</dbReference>
<evidence type="ECO:0000256" key="2">
    <source>
        <dbReference type="ARBA" id="ARBA00005025"/>
    </source>
</evidence>
<accession>A0A1V5MFS9</accession>
<dbReference type="GO" id="GO:0000287">
    <property type="term" value="F:magnesium ion binding"/>
    <property type="evidence" value="ECO:0007669"/>
    <property type="project" value="UniProtKB-UniRule"/>
</dbReference>
<reference evidence="15" key="1">
    <citation type="submission" date="2017-02" db="EMBL/GenBank/DDBJ databases">
        <title>Delving into the versatile metabolic prowess of the omnipresent phylum Bacteroidetes.</title>
        <authorList>
            <person name="Nobu M.K."/>
            <person name="Mei R."/>
            <person name="Narihiro T."/>
            <person name="Kuroda K."/>
            <person name="Liu W.-T."/>
        </authorList>
    </citation>
    <scope>NUCLEOTIDE SEQUENCE</scope>
    <source>
        <strain evidence="15">ADurb.Bin417</strain>
    </source>
</reference>
<dbReference type="UniPathway" id="UPA00047">
    <property type="reaction ID" value="UER00055"/>
</dbReference>
<comment type="catalytic activity">
    <reaction evidence="11">
        <text>2 pyruvate + H(+) = (2S)-2-acetolactate + CO2</text>
        <dbReference type="Rhea" id="RHEA:25249"/>
        <dbReference type="ChEBI" id="CHEBI:15361"/>
        <dbReference type="ChEBI" id="CHEBI:15378"/>
        <dbReference type="ChEBI" id="CHEBI:16526"/>
        <dbReference type="ChEBI" id="CHEBI:58476"/>
        <dbReference type="EC" id="2.2.1.6"/>
    </reaction>
</comment>
<dbReference type="PANTHER" id="PTHR18968:SF13">
    <property type="entry name" value="ACETOLACTATE SYNTHASE CATALYTIC SUBUNIT, MITOCHONDRIAL"/>
    <property type="match status" value="1"/>
</dbReference>
<keyword evidence="8 11" id="KW-0460">Magnesium</keyword>
<protein>
    <recommendedName>
        <fullName evidence="4 11">Acetolactate synthase</fullName>
        <ecNumber evidence="4 11">2.2.1.6</ecNumber>
    </recommendedName>
</protein>
<dbReference type="Pfam" id="PF00205">
    <property type="entry name" value="TPP_enzyme_M"/>
    <property type="match status" value="1"/>
</dbReference>
<feature type="domain" description="Thiamine pyrophosphate enzyme central" evidence="12">
    <location>
        <begin position="195"/>
        <end position="329"/>
    </location>
</feature>
<evidence type="ECO:0000256" key="10">
    <source>
        <dbReference type="ARBA" id="ARBA00023304"/>
    </source>
</evidence>
<dbReference type="InterPro" id="IPR029061">
    <property type="entry name" value="THDP-binding"/>
</dbReference>
<comment type="cofactor">
    <cofactor evidence="11">
        <name>thiamine diphosphate</name>
        <dbReference type="ChEBI" id="CHEBI:58937"/>
    </cofactor>
    <text evidence="11">Binds 1 thiamine pyrophosphate per subunit.</text>
</comment>
<evidence type="ECO:0000256" key="6">
    <source>
        <dbReference type="ARBA" id="ARBA00022679"/>
    </source>
</evidence>
<dbReference type="PROSITE" id="PS00187">
    <property type="entry name" value="TPP_ENZYMES"/>
    <property type="match status" value="1"/>
</dbReference>
<dbReference type="FunFam" id="3.40.50.970:FF:000007">
    <property type="entry name" value="Acetolactate synthase"/>
    <property type="match status" value="1"/>
</dbReference>
<dbReference type="UniPathway" id="UPA00049">
    <property type="reaction ID" value="UER00059"/>
</dbReference>
<feature type="domain" description="Thiamine pyrophosphate enzyme N-terminal TPP-binding" evidence="14">
    <location>
        <begin position="6"/>
        <end position="120"/>
    </location>
</feature>
<keyword evidence="9 11" id="KW-0786">Thiamine pyrophosphate</keyword>
<dbReference type="GO" id="GO:0003984">
    <property type="term" value="F:acetolactate synthase activity"/>
    <property type="evidence" value="ECO:0007669"/>
    <property type="project" value="UniProtKB-EC"/>
</dbReference>
<dbReference type="GO" id="GO:0005948">
    <property type="term" value="C:acetolactate synthase complex"/>
    <property type="evidence" value="ECO:0007669"/>
    <property type="project" value="TreeGrafter"/>
</dbReference>
<dbReference type="InterPro" id="IPR000399">
    <property type="entry name" value="TPP-bd_CS"/>
</dbReference>
<dbReference type="InterPro" id="IPR029035">
    <property type="entry name" value="DHS-like_NAD/FAD-binding_dom"/>
</dbReference>
<dbReference type="Pfam" id="PF02775">
    <property type="entry name" value="TPP_enzyme_C"/>
    <property type="match status" value="1"/>
</dbReference>
<comment type="cofactor">
    <cofactor evidence="11">
        <name>Mg(2+)</name>
        <dbReference type="ChEBI" id="CHEBI:18420"/>
    </cofactor>
    <text evidence="11">Binds 1 Mg(2+) ion per subunit.</text>
</comment>
<name>A0A1V5MFS9_UNCT6</name>
<dbReference type="InterPro" id="IPR039368">
    <property type="entry name" value="AHAS_TPP"/>
</dbReference>
<dbReference type="NCBIfam" id="TIGR00118">
    <property type="entry name" value="acolac_lg"/>
    <property type="match status" value="1"/>
</dbReference>
<evidence type="ECO:0000256" key="11">
    <source>
        <dbReference type="RuleBase" id="RU003591"/>
    </source>
</evidence>
<evidence type="ECO:0000256" key="7">
    <source>
        <dbReference type="ARBA" id="ARBA00022723"/>
    </source>
</evidence>
<evidence type="ECO:0000259" key="13">
    <source>
        <dbReference type="Pfam" id="PF02775"/>
    </source>
</evidence>
<evidence type="ECO:0000256" key="5">
    <source>
        <dbReference type="ARBA" id="ARBA00022605"/>
    </source>
</evidence>
<dbReference type="AlphaFoldDB" id="A0A1V5MFS9"/>
<dbReference type="GO" id="GO:0030976">
    <property type="term" value="F:thiamine pyrophosphate binding"/>
    <property type="evidence" value="ECO:0007669"/>
    <property type="project" value="UniProtKB-UniRule"/>
</dbReference>
<dbReference type="Pfam" id="PF02776">
    <property type="entry name" value="TPP_enzyme_N"/>
    <property type="match status" value="1"/>
</dbReference>
<dbReference type="CDD" id="cd07035">
    <property type="entry name" value="TPP_PYR_POX_like"/>
    <property type="match status" value="1"/>
</dbReference>
<dbReference type="EC" id="2.2.1.6" evidence="4 11"/>
<dbReference type="PANTHER" id="PTHR18968">
    <property type="entry name" value="THIAMINE PYROPHOSPHATE ENZYMES"/>
    <property type="match status" value="1"/>
</dbReference>
<dbReference type="InterPro" id="IPR012846">
    <property type="entry name" value="Acetolactate_synth_lsu"/>
</dbReference>
<proteinExistence type="inferred from homology"/>
<evidence type="ECO:0000256" key="9">
    <source>
        <dbReference type="ARBA" id="ARBA00023052"/>
    </source>
</evidence>
<evidence type="ECO:0000313" key="15">
    <source>
        <dbReference type="EMBL" id="OPZ92097.1"/>
    </source>
</evidence>
<dbReference type="EMBL" id="MWAK01000130">
    <property type="protein sequence ID" value="OPZ92097.1"/>
    <property type="molecule type" value="Genomic_DNA"/>
</dbReference>
<evidence type="ECO:0000259" key="14">
    <source>
        <dbReference type="Pfam" id="PF02776"/>
    </source>
</evidence>
<comment type="pathway">
    <text evidence="2 11">Amino-acid biosynthesis; L-valine biosynthesis; L-valine from pyruvate: step 1/4.</text>
</comment>
<evidence type="ECO:0000256" key="8">
    <source>
        <dbReference type="ARBA" id="ARBA00022842"/>
    </source>
</evidence>
<dbReference type="InterPro" id="IPR012001">
    <property type="entry name" value="Thiamin_PyroP_enz_TPP-bd_dom"/>
</dbReference>
<dbReference type="FunFam" id="3.40.50.1220:FF:000008">
    <property type="entry name" value="Acetolactate synthase"/>
    <property type="match status" value="1"/>
</dbReference>
<evidence type="ECO:0000259" key="12">
    <source>
        <dbReference type="Pfam" id="PF00205"/>
    </source>
</evidence>
<dbReference type="SUPFAM" id="SSF52518">
    <property type="entry name" value="Thiamin diphosphate-binding fold (THDP-binding)"/>
    <property type="match status" value="2"/>
</dbReference>
<comment type="similarity">
    <text evidence="3 11">Belongs to the TPP enzyme family.</text>
</comment>
<evidence type="ECO:0000256" key="4">
    <source>
        <dbReference type="ARBA" id="ARBA00013145"/>
    </source>
</evidence>
<dbReference type="Gene3D" id="3.40.50.1220">
    <property type="entry name" value="TPP-binding domain"/>
    <property type="match status" value="1"/>
</dbReference>
<evidence type="ECO:0000256" key="3">
    <source>
        <dbReference type="ARBA" id="ARBA00007812"/>
    </source>
</evidence>
<evidence type="ECO:0000256" key="1">
    <source>
        <dbReference type="ARBA" id="ARBA00004974"/>
    </source>
</evidence>